<keyword evidence="2" id="KW-0808">Transferase</keyword>
<dbReference type="PANTHER" id="PTHR11927">
    <property type="entry name" value="GALACTOSIDE 2-L-FUCOSYLTRANSFERASE"/>
    <property type="match status" value="1"/>
</dbReference>
<gene>
    <name evidence="3" type="ORF">WMO62_08155</name>
</gene>
<evidence type="ECO:0000313" key="3">
    <source>
        <dbReference type="EMBL" id="MEQ2578810.1"/>
    </source>
</evidence>
<dbReference type="Pfam" id="PF01531">
    <property type="entry name" value="Glyco_transf_11"/>
    <property type="match status" value="1"/>
</dbReference>
<keyword evidence="4" id="KW-1185">Reference proteome</keyword>
<dbReference type="RefSeq" id="WP_349144374.1">
    <property type="nucleotide sequence ID" value="NZ_JBBMFC010000012.1"/>
</dbReference>
<dbReference type="InterPro" id="IPR002516">
    <property type="entry name" value="Glyco_trans_11"/>
</dbReference>
<evidence type="ECO:0000256" key="2">
    <source>
        <dbReference type="ARBA" id="ARBA00022679"/>
    </source>
</evidence>
<name>A0ABV1I1W7_9FIRM</name>
<dbReference type="EMBL" id="JBBMFC010000012">
    <property type="protein sequence ID" value="MEQ2578810.1"/>
    <property type="molecule type" value="Genomic_DNA"/>
</dbReference>
<sequence>MIYVEILGRMGNQMFSYAMARKLQSKDPGQGIAFDFSNFEFNDETWINYMEYFKCSNNVHIEKRKLNLIQRSVLYIYFKKRTRIHTWNDVRALEDRYSNILEIFGIYMYTIGYHQFRYKSMFKNKLVMGFYESPRFFDSINDIIRDDFSVEMNSDCAKKIAEDILQHTAIAVGVRRGDFVSAENKNYCDVCTPKYYEIGVEILKKKLESKATNLKVFFFTDDIEWTETNISCDLDKTYITSSVSGNLKPWEMLHLLSLCKYQVISNSSFFWWGQYLNDSLDKIVVAPDKWRNNESGLYNDIYQENWICIGAEG</sequence>
<dbReference type="CDD" id="cd11301">
    <property type="entry name" value="Fut1_Fut2_like"/>
    <property type="match status" value="1"/>
</dbReference>
<proteinExistence type="predicted"/>
<organism evidence="3 4">
    <name type="scientific">Hominiventricola aquisgranensis</name>
    <dbReference type="NCBI Taxonomy" id="3133164"/>
    <lineage>
        <taxon>Bacteria</taxon>
        <taxon>Bacillati</taxon>
        <taxon>Bacillota</taxon>
        <taxon>Clostridia</taxon>
        <taxon>Lachnospirales</taxon>
        <taxon>Lachnospiraceae</taxon>
        <taxon>Hominiventricola</taxon>
    </lineage>
</organism>
<evidence type="ECO:0000313" key="4">
    <source>
        <dbReference type="Proteomes" id="UP001470288"/>
    </source>
</evidence>
<dbReference type="PANTHER" id="PTHR11927:SF9">
    <property type="entry name" value="L-FUCOSYLTRANSFERASE"/>
    <property type="match status" value="1"/>
</dbReference>
<comment type="caution">
    <text evidence="3">The sequence shown here is derived from an EMBL/GenBank/DDBJ whole genome shotgun (WGS) entry which is preliminary data.</text>
</comment>
<keyword evidence="1" id="KW-0328">Glycosyltransferase</keyword>
<reference evidence="3 4" key="1">
    <citation type="submission" date="2024-03" db="EMBL/GenBank/DDBJ databases">
        <title>Human intestinal bacterial collection.</title>
        <authorList>
            <person name="Pauvert C."/>
            <person name="Hitch T.C.A."/>
            <person name="Clavel T."/>
        </authorList>
    </citation>
    <scope>NUCLEOTIDE SEQUENCE [LARGE SCALE GENOMIC DNA]</scope>
    <source>
        <strain evidence="3 4">CLA-AA-H78B</strain>
    </source>
</reference>
<protein>
    <submittedName>
        <fullName evidence="3">Alpha-1,2-fucosyltransferase</fullName>
    </submittedName>
</protein>
<evidence type="ECO:0000256" key="1">
    <source>
        <dbReference type="ARBA" id="ARBA00022676"/>
    </source>
</evidence>
<accession>A0ABV1I1W7</accession>
<dbReference type="Proteomes" id="UP001470288">
    <property type="component" value="Unassembled WGS sequence"/>
</dbReference>